<keyword evidence="1" id="KW-0732">Signal</keyword>
<dbReference type="GeneID" id="64671384"/>
<gene>
    <name evidence="2" type="ORF">F5891DRAFT_981196</name>
</gene>
<feature type="signal peptide" evidence="1">
    <location>
        <begin position="1"/>
        <end position="18"/>
    </location>
</feature>
<evidence type="ECO:0000256" key="1">
    <source>
        <dbReference type="SAM" id="SignalP"/>
    </source>
</evidence>
<dbReference type="Proteomes" id="UP001195769">
    <property type="component" value="Unassembled WGS sequence"/>
</dbReference>
<evidence type="ECO:0000313" key="3">
    <source>
        <dbReference type="Proteomes" id="UP001195769"/>
    </source>
</evidence>
<sequence length="173" mass="19520">MLPVLALLPLFWRSPVFSAHVQATSTFCWRVPGMRVFLMNLMHHLALPACMPGKRILEYQAESCEMLYKVVIRWNGGTGMDYQGQTSIAGGYLSSLQVNAPGPAPDSLTAVKVPNKNMFYGIRIWRELVVGKSTNIQNESTRPYFIYKRVKVLGYYESEGLVRRRMVALSLTG</sequence>
<reference evidence="2" key="1">
    <citation type="journal article" date="2020" name="New Phytol.">
        <title>Comparative genomics reveals dynamic genome evolution in host specialist ectomycorrhizal fungi.</title>
        <authorList>
            <person name="Lofgren L.A."/>
            <person name="Nguyen N.H."/>
            <person name="Vilgalys R."/>
            <person name="Ruytinx J."/>
            <person name="Liao H.L."/>
            <person name="Branco S."/>
            <person name="Kuo A."/>
            <person name="LaButti K."/>
            <person name="Lipzen A."/>
            <person name="Andreopoulos W."/>
            <person name="Pangilinan J."/>
            <person name="Riley R."/>
            <person name="Hundley H."/>
            <person name="Na H."/>
            <person name="Barry K."/>
            <person name="Grigoriev I.V."/>
            <person name="Stajich J.E."/>
            <person name="Kennedy P.G."/>
        </authorList>
    </citation>
    <scope>NUCLEOTIDE SEQUENCE</scope>
    <source>
        <strain evidence="2">FC203</strain>
    </source>
</reference>
<dbReference type="RefSeq" id="XP_041225012.1">
    <property type="nucleotide sequence ID" value="XM_041377086.1"/>
</dbReference>
<accession>A0AAD4E4B0</accession>
<organism evidence="2 3">
    <name type="scientific">Suillus fuscotomentosus</name>
    <dbReference type="NCBI Taxonomy" id="1912939"/>
    <lineage>
        <taxon>Eukaryota</taxon>
        <taxon>Fungi</taxon>
        <taxon>Dikarya</taxon>
        <taxon>Basidiomycota</taxon>
        <taxon>Agaricomycotina</taxon>
        <taxon>Agaricomycetes</taxon>
        <taxon>Agaricomycetidae</taxon>
        <taxon>Boletales</taxon>
        <taxon>Suillineae</taxon>
        <taxon>Suillaceae</taxon>
        <taxon>Suillus</taxon>
    </lineage>
</organism>
<evidence type="ECO:0000313" key="2">
    <source>
        <dbReference type="EMBL" id="KAG1899436.1"/>
    </source>
</evidence>
<comment type="caution">
    <text evidence="2">The sequence shown here is derived from an EMBL/GenBank/DDBJ whole genome shotgun (WGS) entry which is preliminary data.</text>
</comment>
<name>A0AAD4E4B0_9AGAM</name>
<dbReference type="EMBL" id="JABBWK010000033">
    <property type="protein sequence ID" value="KAG1899436.1"/>
    <property type="molecule type" value="Genomic_DNA"/>
</dbReference>
<feature type="chain" id="PRO_5042162683" evidence="1">
    <location>
        <begin position="19"/>
        <end position="173"/>
    </location>
</feature>
<dbReference type="AlphaFoldDB" id="A0AAD4E4B0"/>
<proteinExistence type="predicted"/>
<protein>
    <submittedName>
        <fullName evidence="2">Uncharacterized protein</fullName>
    </submittedName>
</protein>
<keyword evidence="3" id="KW-1185">Reference proteome</keyword>